<gene>
    <name evidence="2" type="ORF">RIB2604_02500420</name>
</gene>
<dbReference type="EMBL" id="BCWF01000024">
    <property type="protein sequence ID" value="GAT27967.1"/>
    <property type="molecule type" value="Genomic_DNA"/>
</dbReference>
<reference evidence="2 3" key="1">
    <citation type="journal article" date="2016" name="DNA Res.">
        <title>Genome sequence of Aspergillus luchuensis NBRC 4314.</title>
        <authorList>
            <person name="Yamada O."/>
            <person name="Machida M."/>
            <person name="Hosoyama A."/>
            <person name="Goto M."/>
            <person name="Takahashi T."/>
            <person name="Futagami T."/>
            <person name="Yamagata Y."/>
            <person name="Takeuchi M."/>
            <person name="Kobayashi T."/>
            <person name="Koike H."/>
            <person name="Abe K."/>
            <person name="Asai K."/>
            <person name="Arita M."/>
            <person name="Fujita N."/>
            <person name="Fukuda K."/>
            <person name="Higa K."/>
            <person name="Horikawa H."/>
            <person name="Ishikawa T."/>
            <person name="Jinno K."/>
            <person name="Kato Y."/>
            <person name="Kirimura K."/>
            <person name="Mizutani O."/>
            <person name="Nakasone K."/>
            <person name="Sano M."/>
            <person name="Shiraishi Y."/>
            <person name="Tsukahara M."/>
            <person name="Gomi K."/>
        </authorList>
    </citation>
    <scope>NUCLEOTIDE SEQUENCE [LARGE SCALE GENOMIC DNA]</scope>
    <source>
        <strain evidence="2 3">RIB 2604</strain>
    </source>
</reference>
<feature type="signal peptide" evidence="1">
    <location>
        <begin position="1"/>
        <end position="21"/>
    </location>
</feature>
<dbReference type="AlphaFoldDB" id="A0A146FR47"/>
<reference evidence="3" key="2">
    <citation type="submission" date="2016-02" db="EMBL/GenBank/DDBJ databases">
        <title>Genome sequencing of Aspergillus luchuensis NBRC 4314.</title>
        <authorList>
            <person name="Yamada O."/>
        </authorList>
    </citation>
    <scope>NUCLEOTIDE SEQUENCE [LARGE SCALE GENOMIC DNA]</scope>
    <source>
        <strain evidence="3">RIB 2604</strain>
    </source>
</reference>
<dbReference type="Proteomes" id="UP000075230">
    <property type="component" value="Unassembled WGS sequence"/>
</dbReference>
<evidence type="ECO:0000256" key="1">
    <source>
        <dbReference type="SAM" id="SignalP"/>
    </source>
</evidence>
<evidence type="ECO:0000313" key="3">
    <source>
        <dbReference type="Proteomes" id="UP000075230"/>
    </source>
</evidence>
<name>A0A146FR47_ASPKA</name>
<accession>A0A146FR47</accession>
<organism evidence="2 3">
    <name type="scientific">Aspergillus kawachii</name>
    <name type="common">White koji mold</name>
    <name type="synonym">Aspergillus awamori var. kawachi</name>
    <dbReference type="NCBI Taxonomy" id="1069201"/>
    <lineage>
        <taxon>Eukaryota</taxon>
        <taxon>Fungi</taxon>
        <taxon>Dikarya</taxon>
        <taxon>Ascomycota</taxon>
        <taxon>Pezizomycotina</taxon>
        <taxon>Eurotiomycetes</taxon>
        <taxon>Eurotiomycetidae</taxon>
        <taxon>Eurotiales</taxon>
        <taxon>Aspergillaceae</taxon>
        <taxon>Aspergillus</taxon>
        <taxon>Aspergillus subgen. Circumdati</taxon>
    </lineage>
</organism>
<sequence length="72" mass="7427">MVCAALVKAMVLAFSSNLVFHVTFIAITVEGQVSDRPILSALGFVEGFSLPKATKGGDGAVMVDLDKLGSGK</sequence>
<feature type="chain" id="PRO_5007524045" evidence="1">
    <location>
        <begin position="22"/>
        <end position="72"/>
    </location>
</feature>
<protein>
    <submittedName>
        <fullName evidence="2">Lipase</fullName>
    </submittedName>
</protein>
<evidence type="ECO:0000313" key="2">
    <source>
        <dbReference type="EMBL" id="GAT27967.1"/>
    </source>
</evidence>
<comment type="caution">
    <text evidence="2">The sequence shown here is derived from an EMBL/GenBank/DDBJ whole genome shotgun (WGS) entry which is preliminary data.</text>
</comment>
<keyword evidence="1" id="KW-0732">Signal</keyword>
<proteinExistence type="predicted"/>